<evidence type="ECO:0000259" key="5">
    <source>
        <dbReference type="Pfam" id="PF00151"/>
    </source>
</evidence>
<dbReference type="Gene3D" id="3.40.50.1820">
    <property type="entry name" value="alpha/beta hydrolase"/>
    <property type="match status" value="2"/>
</dbReference>
<dbReference type="InterPro" id="IPR002334">
    <property type="entry name" value="Allerg_PlipaseA1"/>
</dbReference>
<comment type="subcellular location">
    <subcellularLocation>
        <location evidence="1">Secreted</location>
    </subcellularLocation>
</comment>
<protein>
    <recommendedName>
        <fullName evidence="5">Lipase domain-containing protein</fullName>
    </recommendedName>
</protein>
<evidence type="ECO:0000256" key="3">
    <source>
        <dbReference type="ARBA" id="ARBA00022525"/>
    </source>
</evidence>
<dbReference type="CDD" id="cd00707">
    <property type="entry name" value="Pancreat_lipase_like"/>
    <property type="match status" value="1"/>
</dbReference>
<dbReference type="PRINTS" id="PR00821">
    <property type="entry name" value="TAGLIPASE"/>
</dbReference>
<proteinExistence type="inferred from homology"/>
<evidence type="ECO:0000256" key="4">
    <source>
        <dbReference type="RuleBase" id="RU004262"/>
    </source>
</evidence>
<keyword evidence="3" id="KW-0964">Secreted</keyword>
<dbReference type="PANTHER" id="PTHR11610:SF190">
    <property type="entry name" value="VITELLOGENIN-3-LIKE PROTEIN"/>
    <property type="match status" value="1"/>
</dbReference>
<accession>A0ABQ9J469</accession>
<dbReference type="EMBL" id="JAPWTJ010001363">
    <property type="protein sequence ID" value="KAJ8972328.1"/>
    <property type="molecule type" value="Genomic_DNA"/>
</dbReference>
<dbReference type="InterPro" id="IPR000734">
    <property type="entry name" value="TAG_lipase"/>
</dbReference>
<dbReference type="InterPro" id="IPR029058">
    <property type="entry name" value="AB_hydrolase_fold"/>
</dbReference>
<gene>
    <name evidence="6" type="ORF">NQ317_008585</name>
</gene>
<feature type="domain" description="Lipase" evidence="5">
    <location>
        <begin position="80"/>
        <end position="323"/>
    </location>
</feature>
<evidence type="ECO:0000313" key="6">
    <source>
        <dbReference type="EMBL" id="KAJ8972328.1"/>
    </source>
</evidence>
<dbReference type="Pfam" id="PF00151">
    <property type="entry name" value="Lipase"/>
    <property type="match status" value="2"/>
</dbReference>
<dbReference type="SUPFAM" id="SSF53474">
    <property type="entry name" value="alpha/beta-Hydrolases"/>
    <property type="match status" value="2"/>
</dbReference>
<dbReference type="InterPro" id="IPR013818">
    <property type="entry name" value="Lipase"/>
</dbReference>
<evidence type="ECO:0000256" key="1">
    <source>
        <dbReference type="ARBA" id="ARBA00004613"/>
    </source>
</evidence>
<dbReference type="PRINTS" id="PR00825">
    <property type="entry name" value="DOLALLERGEN"/>
</dbReference>
<evidence type="ECO:0000313" key="7">
    <source>
        <dbReference type="Proteomes" id="UP001162164"/>
    </source>
</evidence>
<name>A0ABQ9J469_9CUCU</name>
<feature type="non-terminal residue" evidence="6">
    <location>
        <position position="1"/>
    </location>
</feature>
<dbReference type="InterPro" id="IPR033906">
    <property type="entry name" value="Lipase_N"/>
</dbReference>
<keyword evidence="7" id="KW-1185">Reference proteome</keyword>
<evidence type="ECO:0000256" key="2">
    <source>
        <dbReference type="ARBA" id="ARBA00010701"/>
    </source>
</evidence>
<dbReference type="PANTHER" id="PTHR11610">
    <property type="entry name" value="LIPASE"/>
    <property type="match status" value="1"/>
</dbReference>
<feature type="domain" description="Lipase" evidence="5">
    <location>
        <begin position="400"/>
        <end position="590"/>
    </location>
</feature>
<sequence>GFAPLALVPEEVLRTLDIGPNMTHLLVEQSEGVYVTEDLVNAEVIKSASPSDLTYYFYNKGIPSTPVDVKYDNIEPLRKYFRAAKDTVFIIHGWKNSYQSDVNVLIKRAILAHYDVNLIVVDWSVIASRNYVSAKWAVTEVGKFVSDFIKALESKFGMQISKVRMAGHSLGAHVSGNAGAALQGQVDHIVGMDPALPLFSLSDKTNRLDPSDAKFVQVMHTCGGWLGFSAPIGHSDYYPNGGTSQTGCGLDVTGTCAHSRAYLYYAESIAPISKNFVAKQCTTYRDYQAGKCDNNPRSIMGSYEIDKKASGLYYLNTNKELPFAQVPEQTSFTWDVGPSMTHIVMSDASGNLVTEDLINGPVIQSATPADLTYYYYSQRNPAAAVKVKNDNLSPLNAKWAVTPVGNFVSDFITSLMVKFNFGTSKISIVGHSLGAHVSGIAGAALKRAYPQGVDHIVGLDPALPLFSISDVNNRLDSTDANYVQVIHTCGGMLGFKAPIGHTDYYPNGGTAQAGCGMDITGACAHSRAYLYFAESVAPVQNNFVSKQCSSYGDYTRGLCNRNPLSTMGGFNVDRGARGWYYLNTNGQPPFAQGNR</sequence>
<comment type="similarity">
    <text evidence="2 4">Belongs to the AB hydrolase superfamily. Lipase family.</text>
</comment>
<organism evidence="6 7">
    <name type="scientific">Molorchus minor</name>
    <dbReference type="NCBI Taxonomy" id="1323400"/>
    <lineage>
        <taxon>Eukaryota</taxon>
        <taxon>Metazoa</taxon>
        <taxon>Ecdysozoa</taxon>
        <taxon>Arthropoda</taxon>
        <taxon>Hexapoda</taxon>
        <taxon>Insecta</taxon>
        <taxon>Pterygota</taxon>
        <taxon>Neoptera</taxon>
        <taxon>Endopterygota</taxon>
        <taxon>Coleoptera</taxon>
        <taxon>Polyphaga</taxon>
        <taxon>Cucujiformia</taxon>
        <taxon>Chrysomeloidea</taxon>
        <taxon>Cerambycidae</taxon>
        <taxon>Lamiinae</taxon>
        <taxon>Monochamini</taxon>
        <taxon>Molorchus</taxon>
    </lineage>
</organism>
<comment type="caution">
    <text evidence="6">The sequence shown here is derived from an EMBL/GenBank/DDBJ whole genome shotgun (WGS) entry which is preliminary data.</text>
</comment>
<reference evidence="6" key="1">
    <citation type="journal article" date="2023" name="Insect Mol. Biol.">
        <title>Genome sequencing provides insights into the evolution of gene families encoding plant cell wall-degrading enzymes in longhorned beetles.</title>
        <authorList>
            <person name="Shin N.R."/>
            <person name="Okamura Y."/>
            <person name="Kirsch R."/>
            <person name="Pauchet Y."/>
        </authorList>
    </citation>
    <scope>NUCLEOTIDE SEQUENCE</scope>
    <source>
        <strain evidence="6">MMC_N1</strain>
    </source>
</reference>
<dbReference type="Proteomes" id="UP001162164">
    <property type="component" value="Unassembled WGS sequence"/>
</dbReference>